<evidence type="ECO:0000313" key="2">
    <source>
        <dbReference type="EMBL" id="RJT16322.1"/>
    </source>
</evidence>
<accession>A0ABX9P849</accession>
<evidence type="ECO:0000313" key="3">
    <source>
        <dbReference type="Proteomes" id="UP000284119"/>
    </source>
</evidence>
<evidence type="ECO:0000256" key="1">
    <source>
        <dbReference type="SAM" id="SignalP"/>
    </source>
</evidence>
<evidence type="ECO:0008006" key="4">
    <source>
        <dbReference type="Google" id="ProtNLM"/>
    </source>
</evidence>
<dbReference type="RefSeq" id="WP_112168060.1">
    <property type="nucleotide sequence ID" value="NZ_JYDE01000024.1"/>
</dbReference>
<protein>
    <recommendedName>
        <fullName evidence="4">Lipoprotein</fullName>
    </recommendedName>
</protein>
<dbReference type="PROSITE" id="PS51257">
    <property type="entry name" value="PROKAR_LIPOPROTEIN"/>
    <property type="match status" value="1"/>
</dbReference>
<organism evidence="2 3">
    <name type="scientific">Rahnella inusitata</name>
    <dbReference type="NCBI Taxonomy" id="58169"/>
    <lineage>
        <taxon>Bacteria</taxon>
        <taxon>Pseudomonadati</taxon>
        <taxon>Pseudomonadota</taxon>
        <taxon>Gammaproteobacteria</taxon>
        <taxon>Enterobacterales</taxon>
        <taxon>Yersiniaceae</taxon>
        <taxon>Rahnella</taxon>
    </lineage>
</organism>
<dbReference type="Proteomes" id="UP000284119">
    <property type="component" value="Unassembled WGS sequence"/>
</dbReference>
<gene>
    <name evidence="2" type="ORF">D5396_04240</name>
</gene>
<comment type="caution">
    <text evidence="2">The sequence shown here is derived from an EMBL/GenBank/DDBJ whole genome shotgun (WGS) entry which is preliminary data.</text>
</comment>
<proteinExistence type="predicted"/>
<sequence>MTKFFVLTAVILLAGCSSQASRMADCQAQGVSRDACYIAEQNRQTSITAAAEKQAMENAAKQYAQATSKVVKVRIAGVALKIYPADKQCYVDGVAAAMTEDNVDATTYKQGFYDVIHYKRTHKIVLLNKGQIIGRAKG</sequence>
<name>A0ABX9P849_9GAMM</name>
<feature type="signal peptide" evidence="1">
    <location>
        <begin position="1"/>
        <end position="20"/>
    </location>
</feature>
<reference evidence="2 3" key="1">
    <citation type="submission" date="2018-09" db="EMBL/GenBank/DDBJ databases">
        <authorList>
            <person name="Le Fleche-Mateos A."/>
        </authorList>
    </citation>
    <scope>NUCLEOTIDE SEQUENCE [LARGE SCALE GENOMIC DNA]</scope>
    <source>
        <strain evidence="2 3">DSM 30078</strain>
    </source>
</reference>
<dbReference type="EMBL" id="RAHG01000001">
    <property type="protein sequence ID" value="RJT16322.1"/>
    <property type="molecule type" value="Genomic_DNA"/>
</dbReference>
<keyword evidence="1" id="KW-0732">Signal</keyword>
<feature type="chain" id="PRO_5047428177" description="Lipoprotein" evidence="1">
    <location>
        <begin position="21"/>
        <end position="138"/>
    </location>
</feature>
<keyword evidence="3" id="KW-1185">Reference proteome</keyword>